<name>A0ABU1RNA2_9GAMM</name>
<reference evidence="1 2" key="1">
    <citation type="submission" date="2023-07" db="EMBL/GenBank/DDBJ databases">
        <title>Sorghum-associated microbial communities from plants grown in Nebraska, USA.</title>
        <authorList>
            <person name="Schachtman D."/>
        </authorList>
    </citation>
    <scope>NUCLEOTIDE SEQUENCE [LARGE SCALE GENOMIC DNA]</scope>
    <source>
        <strain evidence="1 2">BE107</strain>
    </source>
</reference>
<keyword evidence="2" id="KW-1185">Reference proteome</keyword>
<proteinExistence type="predicted"/>
<dbReference type="Proteomes" id="UP001254759">
    <property type="component" value="Unassembled WGS sequence"/>
</dbReference>
<gene>
    <name evidence="1" type="ORF">J2W94_000525</name>
</gene>
<comment type="caution">
    <text evidence="1">The sequence shown here is derived from an EMBL/GenBank/DDBJ whole genome shotgun (WGS) entry which is preliminary data.</text>
</comment>
<accession>A0ABU1RNA2</accession>
<organism evidence="1 2">
    <name type="scientific">Pseudoxanthomonas sacheonensis</name>
    <dbReference type="NCBI Taxonomy" id="443615"/>
    <lineage>
        <taxon>Bacteria</taxon>
        <taxon>Pseudomonadati</taxon>
        <taxon>Pseudomonadota</taxon>
        <taxon>Gammaproteobacteria</taxon>
        <taxon>Lysobacterales</taxon>
        <taxon>Lysobacteraceae</taxon>
        <taxon>Pseudoxanthomonas</taxon>
    </lineage>
</organism>
<sequence>MDRQVTHLLAAGLNDDKSGFDFGCVLEATRITLTTSAFDLTFFAKYHHAFFRIHVDVGTGGAIHSQKARNNCATPKPRG</sequence>
<evidence type="ECO:0000313" key="2">
    <source>
        <dbReference type="Proteomes" id="UP001254759"/>
    </source>
</evidence>
<protein>
    <submittedName>
        <fullName evidence="1">Uncharacterized protein</fullName>
    </submittedName>
</protein>
<evidence type="ECO:0000313" key="1">
    <source>
        <dbReference type="EMBL" id="MDR6840261.1"/>
    </source>
</evidence>
<dbReference type="EMBL" id="JAVDTT010000001">
    <property type="protein sequence ID" value="MDR6840261.1"/>
    <property type="molecule type" value="Genomic_DNA"/>
</dbReference>